<dbReference type="Proteomes" id="UP000283734">
    <property type="component" value="Unassembled WGS sequence"/>
</dbReference>
<sequence length="434" mass="49165">MVLQQEPTPFVSVSGEERIMTSMMQELPLDPAKLNRVGNPNRAEVRKVRTLFRWILGSDPHPTPKQMTVIRESILSGDPLADAVVAMYGRLPAGEGRKLLDQALEHGIDTVSDAPAELRSLFKQIDHEPIWLDRELLRLGCEVSYRVGISGELVLRNMSLMGGYLAGAAAKPLVFTGQLDRMANRRLVETGKFWMDVNTPGGLERDKEGFKSAVRVRLMHAQVRNMLVKSDSWDMRWGYPLNQWDSMGTILEFSVIFLTGLRALGYLFSRREREAVVHLWRYVGYLMGVDERILPTNEQDSMRALYHLIATIGDSDDDTRRLGEALANASLQGREGWLQENIGKLEYTLRAGYTRYILGDEAADKLGLPRTLTKYFWPAQAPLRMGAELVRKATPGSNRMLMWVGEKARKNAFPEQVKKLKADTTFTPVKKLFR</sequence>
<proteinExistence type="predicted"/>
<dbReference type="InterPro" id="IPR018713">
    <property type="entry name" value="MPAB/Lcp_cat_dom"/>
</dbReference>
<dbReference type="EMBL" id="QYYA01000002">
    <property type="protein sequence ID" value="RJG18643.1"/>
    <property type="molecule type" value="Genomic_DNA"/>
</dbReference>
<dbReference type="AlphaFoldDB" id="A0A418Y068"/>
<protein>
    <submittedName>
        <fullName evidence="2">DUF2236 domain-containing protein</fullName>
    </submittedName>
</protein>
<keyword evidence="3" id="KW-1185">Reference proteome</keyword>
<evidence type="ECO:0000259" key="1">
    <source>
        <dbReference type="Pfam" id="PF09995"/>
    </source>
</evidence>
<dbReference type="Pfam" id="PF09995">
    <property type="entry name" value="MPAB_Lcp_cat"/>
    <property type="match status" value="1"/>
</dbReference>
<accession>A0A418Y068</accession>
<dbReference type="PANTHER" id="PTHR37539:SF1">
    <property type="entry name" value="ER-BOUND OXYGENASE MPAB_MPAB'_RUBBER OXYGENASE CATALYTIC DOMAIN-CONTAINING PROTEIN"/>
    <property type="match status" value="1"/>
</dbReference>
<dbReference type="GO" id="GO:0016491">
    <property type="term" value="F:oxidoreductase activity"/>
    <property type="evidence" value="ECO:0007669"/>
    <property type="project" value="InterPro"/>
</dbReference>
<reference evidence="2 3" key="1">
    <citation type="submission" date="2018-09" db="EMBL/GenBank/DDBJ databases">
        <title>Alcanivorax profundi sp. nov., isolated from 1000 m-depth seawater of the Mariana Trench.</title>
        <authorList>
            <person name="Liu J."/>
        </authorList>
    </citation>
    <scope>NUCLEOTIDE SEQUENCE [LARGE SCALE GENOMIC DNA]</scope>
    <source>
        <strain evidence="2 3">MTEO17</strain>
    </source>
</reference>
<comment type="caution">
    <text evidence="2">The sequence shown here is derived from an EMBL/GenBank/DDBJ whole genome shotgun (WGS) entry which is preliminary data.</text>
</comment>
<gene>
    <name evidence="2" type="ORF">D4A39_09295</name>
</gene>
<name>A0A418Y068_9GAMM</name>
<evidence type="ECO:0000313" key="2">
    <source>
        <dbReference type="EMBL" id="RJG18643.1"/>
    </source>
</evidence>
<organism evidence="2 3">
    <name type="scientific">Alcanivorax profundi</name>
    <dbReference type="NCBI Taxonomy" id="2338368"/>
    <lineage>
        <taxon>Bacteria</taxon>
        <taxon>Pseudomonadati</taxon>
        <taxon>Pseudomonadota</taxon>
        <taxon>Gammaproteobacteria</taxon>
        <taxon>Oceanospirillales</taxon>
        <taxon>Alcanivoracaceae</taxon>
        <taxon>Alcanivorax</taxon>
    </lineage>
</organism>
<feature type="domain" description="ER-bound oxygenase mpaB/mpaB'/Rubber oxygenase catalytic" evidence="1">
    <location>
        <begin position="158"/>
        <end position="374"/>
    </location>
</feature>
<evidence type="ECO:0000313" key="3">
    <source>
        <dbReference type="Proteomes" id="UP000283734"/>
    </source>
</evidence>
<dbReference type="InterPro" id="IPR037473">
    <property type="entry name" value="Lcp-like"/>
</dbReference>
<dbReference type="PANTHER" id="PTHR37539">
    <property type="entry name" value="SECRETED PROTEIN-RELATED"/>
    <property type="match status" value="1"/>
</dbReference>